<evidence type="ECO:0000313" key="3">
    <source>
        <dbReference type="EMBL" id="KAJ7038900.1"/>
    </source>
</evidence>
<feature type="domain" description="Cyanovirin-N" evidence="2">
    <location>
        <begin position="39"/>
        <end position="142"/>
    </location>
</feature>
<evidence type="ECO:0000313" key="4">
    <source>
        <dbReference type="Proteomes" id="UP001218188"/>
    </source>
</evidence>
<name>A0AAD6X839_9AGAR</name>
<keyword evidence="1" id="KW-0732">Signal</keyword>
<dbReference type="InterPro" id="IPR036673">
    <property type="entry name" value="Cyanovirin-N_sf"/>
</dbReference>
<dbReference type="Pfam" id="PF08881">
    <property type="entry name" value="CVNH"/>
    <property type="match status" value="1"/>
</dbReference>
<dbReference type="InterPro" id="IPR011058">
    <property type="entry name" value="Cyanovirin-N"/>
</dbReference>
<dbReference type="Proteomes" id="UP001218188">
    <property type="component" value="Unassembled WGS sequence"/>
</dbReference>
<reference evidence="3" key="1">
    <citation type="submission" date="2023-03" db="EMBL/GenBank/DDBJ databases">
        <title>Massive genome expansion in bonnet fungi (Mycena s.s.) driven by repeated elements and novel gene families across ecological guilds.</title>
        <authorList>
            <consortium name="Lawrence Berkeley National Laboratory"/>
            <person name="Harder C.B."/>
            <person name="Miyauchi S."/>
            <person name="Viragh M."/>
            <person name="Kuo A."/>
            <person name="Thoen E."/>
            <person name="Andreopoulos B."/>
            <person name="Lu D."/>
            <person name="Skrede I."/>
            <person name="Drula E."/>
            <person name="Henrissat B."/>
            <person name="Morin E."/>
            <person name="Kohler A."/>
            <person name="Barry K."/>
            <person name="LaButti K."/>
            <person name="Morin E."/>
            <person name="Salamov A."/>
            <person name="Lipzen A."/>
            <person name="Mereny Z."/>
            <person name="Hegedus B."/>
            <person name="Baldrian P."/>
            <person name="Stursova M."/>
            <person name="Weitz H."/>
            <person name="Taylor A."/>
            <person name="Grigoriev I.V."/>
            <person name="Nagy L.G."/>
            <person name="Martin F."/>
            <person name="Kauserud H."/>
        </authorList>
    </citation>
    <scope>NUCLEOTIDE SEQUENCE</scope>
    <source>
        <strain evidence="3">CBHHK200</strain>
    </source>
</reference>
<comment type="caution">
    <text evidence="3">The sequence shown here is derived from an EMBL/GenBank/DDBJ whole genome shotgun (WGS) entry which is preliminary data.</text>
</comment>
<evidence type="ECO:0000259" key="2">
    <source>
        <dbReference type="SMART" id="SM01111"/>
    </source>
</evidence>
<gene>
    <name evidence="3" type="ORF">C8F04DRAFT_1231779</name>
</gene>
<feature type="signal peptide" evidence="1">
    <location>
        <begin position="1"/>
        <end position="20"/>
    </location>
</feature>
<evidence type="ECO:0000256" key="1">
    <source>
        <dbReference type="SAM" id="SignalP"/>
    </source>
</evidence>
<dbReference type="SMART" id="SM01111">
    <property type="entry name" value="CVNH"/>
    <property type="match status" value="1"/>
</dbReference>
<organism evidence="3 4">
    <name type="scientific">Mycena alexandri</name>
    <dbReference type="NCBI Taxonomy" id="1745969"/>
    <lineage>
        <taxon>Eukaryota</taxon>
        <taxon>Fungi</taxon>
        <taxon>Dikarya</taxon>
        <taxon>Basidiomycota</taxon>
        <taxon>Agaricomycotina</taxon>
        <taxon>Agaricomycetes</taxon>
        <taxon>Agaricomycetidae</taxon>
        <taxon>Agaricales</taxon>
        <taxon>Marasmiineae</taxon>
        <taxon>Mycenaceae</taxon>
        <taxon>Mycena</taxon>
    </lineage>
</organism>
<dbReference type="EMBL" id="JARJCM010000029">
    <property type="protein sequence ID" value="KAJ7038900.1"/>
    <property type="molecule type" value="Genomic_DNA"/>
</dbReference>
<sequence length="143" mass="14490">MKTTLLSPIVFALCVFSALGAPVEETTPTTNLERAADGGFVATCTNTSVNISNVVLTTTCRNNVGALVTSSISLNVCIANANGQLVARFNGGFSASCPGLTFIGTGTTATLIGQCHNDGGTVVTSSIDLNAVFTNNNGLLTCP</sequence>
<dbReference type="AlphaFoldDB" id="A0AAD6X839"/>
<dbReference type="SUPFAM" id="SSF51322">
    <property type="entry name" value="Cyanovirin-N"/>
    <property type="match status" value="1"/>
</dbReference>
<protein>
    <submittedName>
        <fullName evidence="3">Cyanovirin-N</fullName>
    </submittedName>
</protein>
<accession>A0AAD6X839</accession>
<keyword evidence="4" id="KW-1185">Reference proteome</keyword>
<dbReference type="Gene3D" id="2.30.60.10">
    <property type="entry name" value="Cyanovirin-N"/>
    <property type="match status" value="1"/>
</dbReference>
<proteinExistence type="predicted"/>
<feature type="chain" id="PRO_5041941831" evidence="1">
    <location>
        <begin position="21"/>
        <end position="143"/>
    </location>
</feature>